<keyword evidence="3" id="KW-0946">Virion</keyword>
<feature type="domain" description="Spore coat protein U/FanG" evidence="2">
    <location>
        <begin position="27"/>
        <end position="168"/>
    </location>
</feature>
<dbReference type="AlphaFoldDB" id="A0A4U1LA23"/>
<reference evidence="3 4" key="1">
    <citation type="submission" date="2019-04" db="EMBL/GenBank/DDBJ databases">
        <authorList>
            <person name="Yang Y."/>
            <person name="Wei D."/>
        </authorList>
    </citation>
    <scope>NUCLEOTIDE SEQUENCE [LARGE SCALE GENOMIC DNA]</scope>
    <source>
        <strain evidence="3 4">L-1-4w-11</strain>
    </source>
</reference>
<gene>
    <name evidence="3" type="ORF">FBR43_03110</name>
</gene>
<dbReference type="InterPro" id="IPR053167">
    <property type="entry name" value="Spore_coat_component"/>
</dbReference>
<protein>
    <submittedName>
        <fullName evidence="3">Spore coat protein U domain-containing protein</fullName>
    </submittedName>
</protein>
<feature type="chain" id="PRO_5020349850" evidence="1">
    <location>
        <begin position="23"/>
        <end position="171"/>
    </location>
</feature>
<dbReference type="EMBL" id="SWKR01000001">
    <property type="protein sequence ID" value="TKD53325.1"/>
    <property type="molecule type" value="Genomic_DNA"/>
</dbReference>
<keyword evidence="1" id="KW-0732">Signal</keyword>
<dbReference type="PANTHER" id="PTHR37089">
    <property type="entry name" value="PROTEIN U-RELATED"/>
    <property type="match status" value="1"/>
</dbReference>
<dbReference type="InterPro" id="IPR007893">
    <property type="entry name" value="Spore_coat_U/FanG"/>
</dbReference>
<feature type="signal peptide" evidence="1">
    <location>
        <begin position="1"/>
        <end position="22"/>
    </location>
</feature>
<evidence type="ECO:0000313" key="3">
    <source>
        <dbReference type="EMBL" id="TKD53325.1"/>
    </source>
</evidence>
<comment type="caution">
    <text evidence="3">The sequence shown here is derived from an EMBL/GenBank/DDBJ whole genome shotgun (WGS) entry which is preliminary data.</text>
</comment>
<dbReference type="Proteomes" id="UP000309138">
    <property type="component" value="Unassembled WGS sequence"/>
</dbReference>
<evidence type="ECO:0000256" key="1">
    <source>
        <dbReference type="SAM" id="SignalP"/>
    </source>
</evidence>
<dbReference type="Pfam" id="PF05229">
    <property type="entry name" value="SCPU"/>
    <property type="match status" value="1"/>
</dbReference>
<evidence type="ECO:0000313" key="4">
    <source>
        <dbReference type="Proteomes" id="UP000309138"/>
    </source>
</evidence>
<keyword evidence="4" id="KW-1185">Reference proteome</keyword>
<dbReference type="OrthoDB" id="7569754at2"/>
<proteinExistence type="predicted"/>
<sequence>MVTPVRALPVAICCAAALPAPAAAQTTQSFTVGATIVPGCRVETMAGGDWGRINLGSVPGTASGTVEADLIAAGTGIAIECTPGTTASVRADAGQNASGGVRALARTAGGATRLPYRLILEGGSEWTTQAIALDFTSATPVRRLPIRGRAVLPGALAAGRYVDTVNITISW</sequence>
<keyword evidence="3" id="KW-0167">Capsid protein</keyword>
<name>A0A4U1LA23_9SPHN</name>
<organism evidence="3 4">
    <name type="scientific">Sphingomonas baiyangensis</name>
    <dbReference type="NCBI Taxonomy" id="2572576"/>
    <lineage>
        <taxon>Bacteria</taxon>
        <taxon>Pseudomonadati</taxon>
        <taxon>Pseudomonadota</taxon>
        <taxon>Alphaproteobacteria</taxon>
        <taxon>Sphingomonadales</taxon>
        <taxon>Sphingomonadaceae</taxon>
        <taxon>Sphingomonas</taxon>
    </lineage>
</organism>
<accession>A0A4U1LA23</accession>
<evidence type="ECO:0000259" key="2">
    <source>
        <dbReference type="Pfam" id="PF05229"/>
    </source>
</evidence>